<reference evidence="5" key="2">
    <citation type="journal article" date="2023" name="Science">
        <title>Genomic signatures of disease resistance in endangered staghorn corals.</title>
        <authorList>
            <person name="Vollmer S.V."/>
            <person name="Selwyn J.D."/>
            <person name="Despard B.A."/>
            <person name="Roesel C.L."/>
        </authorList>
    </citation>
    <scope>NUCLEOTIDE SEQUENCE</scope>
    <source>
        <strain evidence="5">K2</strain>
    </source>
</reference>
<dbReference type="InterPro" id="IPR015943">
    <property type="entry name" value="WD40/YVTN_repeat-like_dom_sf"/>
</dbReference>
<evidence type="ECO:0000256" key="1">
    <source>
        <dbReference type="ARBA" id="ARBA00022574"/>
    </source>
</evidence>
<dbReference type="PROSITE" id="PS50294">
    <property type="entry name" value="WD_REPEATS_REGION"/>
    <property type="match status" value="1"/>
</dbReference>
<dbReference type="AlphaFoldDB" id="A0AAD9VAU3"/>
<keyword evidence="2" id="KW-0677">Repeat</keyword>
<dbReference type="InterPro" id="IPR019775">
    <property type="entry name" value="WD40_repeat_CS"/>
</dbReference>
<protein>
    <submittedName>
        <fullName evidence="5">Lysosomal-trafficking regulator</fullName>
    </submittedName>
</protein>
<evidence type="ECO:0000259" key="4">
    <source>
        <dbReference type="Pfam" id="PF20426"/>
    </source>
</evidence>
<dbReference type="PROSITE" id="PS00678">
    <property type="entry name" value="WD_REPEATS_1"/>
    <property type="match status" value="1"/>
</dbReference>
<evidence type="ECO:0000313" key="6">
    <source>
        <dbReference type="Proteomes" id="UP001249851"/>
    </source>
</evidence>
<feature type="repeat" description="WD" evidence="3">
    <location>
        <begin position="32"/>
        <end position="73"/>
    </location>
</feature>
<accession>A0AAD9VAU3</accession>
<name>A0AAD9VAU3_ACRCE</name>
<dbReference type="PROSITE" id="PS50082">
    <property type="entry name" value="WD_REPEATS_2"/>
    <property type="match status" value="1"/>
</dbReference>
<feature type="domain" description="Neurobeachin beta-propeller" evidence="4">
    <location>
        <begin position="32"/>
        <end position="193"/>
    </location>
</feature>
<dbReference type="InterPro" id="IPR036322">
    <property type="entry name" value="WD40_repeat_dom_sf"/>
</dbReference>
<proteinExistence type="predicted"/>
<keyword evidence="6" id="KW-1185">Reference proteome</keyword>
<evidence type="ECO:0000256" key="2">
    <source>
        <dbReference type="ARBA" id="ARBA00022737"/>
    </source>
</evidence>
<dbReference type="Gene3D" id="2.130.10.10">
    <property type="entry name" value="YVTN repeat-like/Quinoprotein amine dehydrogenase"/>
    <property type="match status" value="1"/>
</dbReference>
<comment type="caution">
    <text evidence="5">The sequence shown here is derived from an EMBL/GenBank/DDBJ whole genome shotgun (WGS) entry which is preliminary data.</text>
</comment>
<reference evidence="5" key="1">
    <citation type="journal article" date="2023" name="G3 (Bethesda)">
        <title>Whole genome assembly and annotation of the endangered Caribbean coral Acropora cervicornis.</title>
        <authorList>
            <person name="Selwyn J.D."/>
            <person name="Vollmer S.V."/>
        </authorList>
    </citation>
    <scope>NUCLEOTIDE SEQUENCE</scope>
    <source>
        <strain evidence="5">K2</strain>
    </source>
</reference>
<gene>
    <name evidence="5" type="ORF">P5673_008361</name>
</gene>
<dbReference type="PANTHER" id="PTHR13743">
    <property type="entry name" value="BEIGE/BEACH-RELATED"/>
    <property type="match status" value="1"/>
</dbReference>
<keyword evidence="1 3" id="KW-0853">WD repeat</keyword>
<dbReference type="InterPro" id="IPR050865">
    <property type="entry name" value="BEACH_Domain"/>
</dbReference>
<dbReference type="SMART" id="SM00320">
    <property type="entry name" value="WD40"/>
    <property type="match status" value="3"/>
</dbReference>
<sequence>MMTTPMERETTVLIGLFLWQPHIEVLDSRVRLHGHKDAITCIEVCKAFSIVVSGSCDSTAIIWDLNRLNYVRYLQHSNTVAAACIMTYISQESTIENGSVLKLWTVNGRFIGDVSCEHMINCLEFSSAPEGISVNVIATGLSNGFIRLWSTWDLCHIWDIRPDLHLQQVSSLTFSDDSQRLFAVNTQGKLVVWQRRDKIYTKAPIVTVYQRD</sequence>
<dbReference type="SUPFAM" id="SSF50978">
    <property type="entry name" value="WD40 repeat-like"/>
    <property type="match status" value="1"/>
</dbReference>
<dbReference type="InterPro" id="IPR001680">
    <property type="entry name" value="WD40_rpt"/>
</dbReference>
<dbReference type="InterPro" id="IPR046851">
    <property type="entry name" value="NBCH_WD40"/>
</dbReference>
<dbReference type="EMBL" id="JARQWQ010000014">
    <property type="protein sequence ID" value="KAK2567529.1"/>
    <property type="molecule type" value="Genomic_DNA"/>
</dbReference>
<dbReference type="Proteomes" id="UP001249851">
    <property type="component" value="Unassembled WGS sequence"/>
</dbReference>
<dbReference type="PANTHER" id="PTHR13743:SF86">
    <property type="entry name" value="LYSOSOMAL-TRAFFICKING REGULATOR"/>
    <property type="match status" value="1"/>
</dbReference>
<evidence type="ECO:0000313" key="5">
    <source>
        <dbReference type="EMBL" id="KAK2567529.1"/>
    </source>
</evidence>
<organism evidence="5 6">
    <name type="scientific">Acropora cervicornis</name>
    <name type="common">Staghorn coral</name>
    <dbReference type="NCBI Taxonomy" id="6130"/>
    <lineage>
        <taxon>Eukaryota</taxon>
        <taxon>Metazoa</taxon>
        <taxon>Cnidaria</taxon>
        <taxon>Anthozoa</taxon>
        <taxon>Hexacorallia</taxon>
        <taxon>Scleractinia</taxon>
        <taxon>Astrocoeniina</taxon>
        <taxon>Acroporidae</taxon>
        <taxon>Acropora</taxon>
    </lineage>
</organism>
<dbReference type="Pfam" id="PF20426">
    <property type="entry name" value="NBCH_WD40"/>
    <property type="match status" value="1"/>
</dbReference>
<evidence type="ECO:0000256" key="3">
    <source>
        <dbReference type="PROSITE-ProRule" id="PRU00221"/>
    </source>
</evidence>